<dbReference type="SUPFAM" id="SSF55781">
    <property type="entry name" value="GAF domain-like"/>
    <property type="match status" value="2"/>
</dbReference>
<dbReference type="Gene3D" id="3.60.40.10">
    <property type="entry name" value="PPM-type phosphatase domain"/>
    <property type="match status" value="1"/>
</dbReference>
<feature type="domain" description="PPM-type phosphatase" evidence="3">
    <location>
        <begin position="490"/>
        <end position="704"/>
    </location>
</feature>
<evidence type="ECO:0000259" key="3">
    <source>
        <dbReference type="SMART" id="SM00331"/>
    </source>
</evidence>
<dbReference type="Gene3D" id="3.30.450.20">
    <property type="entry name" value="PAS domain"/>
    <property type="match status" value="1"/>
</dbReference>
<dbReference type="InterPro" id="IPR003018">
    <property type="entry name" value="GAF"/>
</dbReference>
<dbReference type="RefSeq" id="WP_379522119.1">
    <property type="nucleotide sequence ID" value="NZ_JBHSPA010000084.1"/>
</dbReference>
<dbReference type="Gene3D" id="3.30.450.40">
    <property type="match status" value="1"/>
</dbReference>
<dbReference type="InterPro" id="IPR029016">
    <property type="entry name" value="GAF-like_dom_sf"/>
</dbReference>
<dbReference type="SMART" id="SM00331">
    <property type="entry name" value="PP2C_SIG"/>
    <property type="match status" value="1"/>
</dbReference>
<protein>
    <submittedName>
        <fullName evidence="4">SpoIIE family protein phosphatase</fullName>
    </submittedName>
</protein>
<dbReference type="Pfam" id="PF13185">
    <property type="entry name" value="GAF_2"/>
    <property type="match status" value="1"/>
</dbReference>
<gene>
    <name evidence="4" type="ORF">ACFPZ3_53275</name>
</gene>
<sequence>MPEEEVQVHGVANGSSRLDELLIEAVTSTGAHIGATYILDESGQVLHMASQIGMPAQMARAWARVRTKDPVPIAVSVHERRLVWITGREHLARQFPGSALALPYQFAAALSPVCSAGAVWGGFLLLWPAGRFSELTPRQLDIIDRTCAEIGALLRRAAEHGRPITAGPRPRGLDPCPLREADPRADLIALECLNRLPEGYCTLDVDGRVKLISAPASDLLASCPSELIGERLWEVLPWLEDAAYEDRCRAAVIGLQITHFIARNPAGRQLSFWMYPGLSGLTLRISPGTASRSPAPDPVVGGDRPLRVIQVHEILQLATTLARAVTAQEVVDLISDHVMPVYDAQALAILTTKGGRRRVAASRGYSRQAIDEFDGRPVIPAVLSGHWFDEAEPEFFSTWDELSGAHPDAVRYDGMSAWAFLPLVTSGRPVGTCVLAYERPHRFSTDERATLTALSGLIAQAFERARLYDVTHQIAQCLQSSLLPHALPTVPGLDVAARYLPATPGMDIGGDFYDLIRLNDTMAAAVIGDVQGHDVTAAALMGQVRTAIRAHATAGANPGEVLARTNRLMVELAPDRFTSCLYVCFDLTRHTAGLASAGHLPPVLGRPGAPGRVIDTVPGLLLGIDPDAEYVTTHLPLTPGSVMTLYTDGLIEEPGLDLGDAIAALAARFAPEHGQPLHGLAESLIEPATIERRTDDIAVLLLRDTFGSLPG</sequence>
<dbReference type="SUPFAM" id="SSF81606">
    <property type="entry name" value="PP2C-like"/>
    <property type="match status" value="1"/>
</dbReference>
<comment type="caution">
    <text evidence="4">The sequence shown here is derived from an EMBL/GenBank/DDBJ whole genome shotgun (WGS) entry which is preliminary data.</text>
</comment>
<keyword evidence="5" id="KW-1185">Reference proteome</keyword>
<dbReference type="InterPro" id="IPR001932">
    <property type="entry name" value="PPM-type_phosphatase-like_dom"/>
</dbReference>
<dbReference type="PANTHER" id="PTHR43156">
    <property type="entry name" value="STAGE II SPORULATION PROTEIN E-RELATED"/>
    <property type="match status" value="1"/>
</dbReference>
<organism evidence="4 5">
    <name type="scientific">Nonomuraea insulae</name>
    <dbReference type="NCBI Taxonomy" id="1616787"/>
    <lineage>
        <taxon>Bacteria</taxon>
        <taxon>Bacillati</taxon>
        <taxon>Actinomycetota</taxon>
        <taxon>Actinomycetes</taxon>
        <taxon>Streptosporangiales</taxon>
        <taxon>Streptosporangiaceae</taxon>
        <taxon>Nonomuraea</taxon>
    </lineage>
</organism>
<dbReference type="EMBL" id="JBHSPA010000084">
    <property type="protein sequence ID" value="MFC5832684.1"/>
    <property type="molecule type" value="Genomic_DNA"/>
</dbReference>
<evidence type="ECO:0000259" key="2">
    <source>
        <dbReference type="SMART" id="SM00091"/>
    </source>
</evidence>
<accession>A0ABW1D469</accession>
<dbReference type="Pfam" id="PF07228">
    <property type="entry name" value="SpoIIE"/>
    <property type="match status" value="1"/>
</dbReference>
<feature type="domain" description="PAS" evidence="2">
    <location>
        <begin position="187"/>
        <end position="253"/>
    </location>
</feature>
<evidence type="ECO:0000313" key="4">
    <source>
        <dbReference type="EMBL" id="MFC5832684.1"/>
    </source>
</evidence>
<evidence type="ECO:0000256" key="1">
    <source>
        <dbReference type="ARBA" id="ARBA00022801"/>
    </source>
</evidence>
<dbReference type="InterPro" id="IPR052016">
    <property type="entry name" value="Bact_Sigma-Reg"/>
</dbReference>
<dbReference type="PANTHER" id="PTHR43156:SF2">
    <property type="entry name" value="STAGE II SPORULATION PROTEIN E"/>
    <property type="match status" value="1"/>
</dbReference>
<name>A0ABW1D469_9ACTN</name>
<keyword evidence="1" id="KW-0378">Hydrolase</keyword>
<reference evidence="5" key="1">
    <citation type="journal article" date="2019" name="Int. J. Syst. Evol. Microbiol.">
        <title>The Global Catalogue of Microorganisms (GCM) 10K type strain sequencing project: providing services to taxonomists for standard genome sequencing and annotation.</title>
        <authorList>
            <consortium name="The Broad Institute Genomics Platform"/>
            <consortium name="The Broad Institute Genome Sequencing Center for Infectious Disease"/>
            <person name="Wu L."/>
            <person name="Ma J."/>
        </authorList>
    </citation>
    <scope>NUCLEOTIDE SEQUENCE [LARGE SCALE GENOMIC DNA]</scope>
    <source>
        <strain evidence="5">CCUG 53903</strain>
    </source>
</reference>
<dbReference type="CDD" id="cd00130">
    <property type="entry name" value="PAS"/>
    <property type="match status" value="1"/>
</dbReference>
<dbReference type="InterPro" id="IPR036457">
    <property type="entry name" value="PPM-type-like_dom_sf"/>
</dbReference>
<proteinExistence type="predicted"/>
<evidence type="ECO:0000313" key="5">
    <source>
        <dbReference type="Proteomes" id="UP001596058"/>
    </source>
</evidence>
<dbReference type="SUPFAM" id="SSF55785">
    <property type="entry name" value="PYP-like sensor domain (PAS domain)"/>
    <property type="match status" value="1"/>
</dbReference>
<dbReference type="Proteomes" id="UP001596058">
    <property type="component" value="Unassembled WGS sequence"/>
</dbReference>
<dbReference type="InterPro" id="IPR035965">
    <property type="entry name" value="PAS-like_dom_sf"/>
</dbReference>
<dbReference type="InterPro" id="IPR000014">
    <property type="entry name" value="PAS"/>
</dbReference>
<dbReference type="SMART" id="SM00091">
    <property type="entry name" value="PAS"/>
    <property type="match status" value="1"/>
</dbReference>